<evidence type="ECO:0000313" key="4">
    <source>
        <dbReference type="EMBL" id="KRG43615.1"/>
    </source>
</evidence>
<organism evidence="4 5">
    <name type="scientific">Stenotrophomonas panacihumi</name>
    <dbReference type="NCBI Taxonomy" id="676599"/>
    <lineage>
        <taxon>Bacteria</taxon>
        <taxon>Pseudomonadati</taxon>
        <taxon>Pseudomonadota</taxon>
        <taxon>Gammaproteobacteria</taxon>
        <taxon>Lysobacterales</taxon>
        <taxon>Lysobacteraceae</taxon>
        <taxon>Stenotrophomonas</taxon>
    </lineage>
</organism>
<feature type="region of interest" description="Disordered" evidence="2">
    <location>
        <begin position="356"/>
        <end position="376"/>
    </location>
</feature>
<reference evidence="4 5" key="1">
    <citation type="submission" date="2015-10" db="EMBL/GenBank/DDBJ databases">
        <title>Genome sequencing and analysis of members of genus Stenotrophomonas.</title>
        <authorList>
            <person name="Patil P.P."/>
            <person name="Midha S."/>
            <person name="Patil P.B."/>
        </authorList>
    </citation>
    <scope>NUCLEOTIDE SEQUENCE [LARGE SCALE GENOMIC DNA]</scope>
    <source>
        <strain evidence="4 5">JCM 16536</strain>
    </source>
</reference>
<dbReference type="EMBL" id="LLXU01000074">
    <property type="protein sequence ID" value="KRG43615.1"/>
    <property type="molecule type" value="Genomic_DNA"/>
</dbReference>
<dbReference type="STRING" id="676599.ARC20_09255"/>
<evidence type="ECO:0000313" key="5">
    <source>
        <dbReference type="Proteomes" id="UP000051802"/>
    </source>
</evidence>
<dbReference type="Pfam" id="PF13489">
    <property type="entry name" value="Methyltransf_23"/>
    <property type="match status" value="1"/>
</dbReference>
<dbReference type="CDD" id="cd02440">
    <property type="entry name" value="AdoMet_MTases"/>
    <property type="match status" value="1"/>
</dbReference>
<evidence type="ECO:0000256" key="1">
    <source>
        <dbReference type="SAM" id="Coils"/>
    </source>
</evidence>
<feature type="domain" description="DUF4214" evidence="3">
    <location>
        <begin position="66"/>
        <end position="116"/>
    </location>
</feature>
<feature type="compositionally biased region" description="Acidic residues" evidence="2">
    <location>
        <begin position="357"/>
        <end position="367"/>
    </location>
</feature>
<proteinExistence type="predicted"/>
<dbReference type="InterPro" id="IPR029063">
    <property type="entry name" value="SAM-dependent_MTases_sf"/>
</dbReference>
<gene>
    <name evidence="4" type="ORF">ARC20_09255</name>
</gene>
<dbReference type="InterPro" id="IPR025282">
    <property type="entry name" value="DUF4214"/>
</dbReference>
<evidence type="ECO:0000256" key="2">
    <source>
        <dbReference type="SAM" id="MobiDB-lite"/>
    </source>
</evidence>
<dbReference type="SUPFAM" id="SSF53335">
    <property type="entry name" value="S-adenosyl-L-methionine-dependent methyltransferases"/>
    <property type="match status" value="1"/>
</dbReference>
<sequence>MNVKLEEASGSIMQRVREELLARRAQEAGVTGGDAAGCVAGPVFWRPEGRFNERDQYRLDDLLQYEDEEFVENAYRAVLRRAPDDQGLSQFTGELRAGALTKVEILAALRWSPEGLAKSVHVDGLLIPTTLQKWKRKPVVGPLIDWLHTLARLPRLARQQAIQGARSVREARRVGELLNALAGNSVSRASQLERRLAELAVDVASSAADTASRSAVVENILSAEFGQEVFASAAAGAGNADPSAPARPSLLVRLSRAEERLDGLSDDVVAIKAAVERVEQEVARLASVQAARIEGEAALLEREAARREALAARDRQLDALQVHTDERLRFLESASVQMGNIVNALAVAPIPAAPLESPEEAANEDDAVPAVRPPAPSASGMDALYSALEDSFRGSRELVRERVRPYLAEIETASRGMPQDSLVIDIGCGRGEWLELVRDAGYQARGIDMNTMFVQNCRALGLDVVQGDAFDVLRGMPSGSAAAITSIHLIEHLPFETMIALMDECRRVLRPGGLMILETPNPENLMVGAFSFYMDPTHRNPLPPGLMFWLARSRGFAEVRIERLTHARAVEFPALLDEDQPGASSLNRIIEQFRAPLDYAVIARKLA</sequence>
<dbReference type="OrthoDB" id="9795634at2"/>
<keyword evidence="1" id="KW-0175">Coiled coil</keyword>
<name>A0A0R0AFH9_9GAMM</name>
<dbReference type="PANTHER" id="PTHR43861">
    <property type="entry name" value="TRANS-ACONITATE 2-METHYLTRANSFERASE-RELATED"/>
    <property type="match status" value="1"/>
</dbReference>
<dbReference type="Gene3D" id="3.40.50.150">
    <property type="entry name" value="Vaccinia Virus protein VP39"/>
    <property type="match status" value="1"/>
</dbReference>
<comment type="caution">
    <text evidence="4">The sequence shown here is derived from an EMBL/GenBank/DDBJ whole genome shotgun (WGS) entry which is preliminary data.</text>
</comment>
<dbReference type="RefSeq" id="WP_057646311.1">
    <property type="nucleotide sequence ID" value="NZ_LLXU01000074.1"/>
</dbReference>
<evidence type="ECO:0000259" key="3">
    <source>
        <dbReference type="Pfam" id="PF13946"/>
    </source>
</evidence>
<accession>A0A0R0AFH9</accession>
<feature type="coiled-coil region" evidence="1">
    <location>
        <begin position="254"/>
        <end position="281"/>
    </location>
</feature>
<keyword evidence="5" id="KW-1185">Reference proteome</keyword>
<dbReference type="Pfam" id="PF13946">
    <property type="entry name" value="DUF4214"/>
    <property type="match status" value="1"/>
</dbReference>
<dbReference type="AlphaFoldDB" id="A0A0R0AFH9"/>
<protein>
    <recommendedName>
        <fullName evidence="3">DUF4214 domain-containing protein</fullName>
    </recommendedName>
</protein>
<dbReference type="Proteomes" id="UP000051802">
    <property type="component" value="Unassembled WGS sequence"/>
</dbReference>